<dbReference type="RefSeq" id="WP_092474115.1">
    <property type="nucleotide sequence ID" value="NZ_FOOX01000020.1"/>
</dbReference>
<dbReference type="AlphaFoldDB" id="A0A1I2Y4X0"/>
<keyword evidence="2" id="KW-1185">Reference proteome</keyword>
<dbReference type="EMBL" id="FOOX01000020">
    <property type="protein sequence ID" value="SFH20652.1"/>
    <property type="molecule type" value="Genomic_DNA"/>
</dbReference>
<gene>
    <name evidence="1" type="ORF">SAMN05660649_04236</name>
</gene>
<accession>A0A1I2Y4X0</accession>
<evidence type="ECO:0000313" key="1">
    <source>
        <dbReference type="EMBL" id="SFH20652.1"/>
    </source>
</evidence>
<reference evidence="2" key="1">
    <citation type="submission" date="2016-10" db="EMBL/GenBank/DDBJ databases">
        <authorList>
            <person name="Varghese N."/>
            <person name="Submissions S."/>
        </authorList>
    </citation>
    <scope>NUCLEOTIDE SEQUENCE [LARGE SCALE GENOMIC DNA]</scope>
    <source>
        <strain evidence="2">DSM 17038</strain>
    </source>
</reference>
<proteinExistence type="predicted"/>
<organism evidence="1 2">
    <name type="scientific">Desulfotruncus arcticus DSM 17038</name>
    <dbReference type="NCBI Taxonomy" id="1121424"/>
    <lineage>
        <taxon>Bacteria</taxon>
        <taxon>Bacillati</taxon>
        <taxon>Bacillota</taxon>
        <taxon>Clostridia</taxon>
        <taxon>Eubacteriales</taxon>
        <taxon>Desulfallaceae</taxon>
        <taxon>Desulfotruncus</taxon>
    </lineage>
</organism>
<protein>
    <submittedName>
        <fullName evidence="1">Uncharacterized protein</fullName>
    </submittedName>
</protein>
<name>A0A1I2Y4X0_9FIRM</name>
<evidence type="ECO:0000313" key="2">
    <source>
        <dbReference type="Proteomes" id="UP000199337"/>
    </source>
</evidence>
<sequence length="134" mass="15068">MVKKLTHEDLMRETSEQESLRMKAAEETIKAAGWYEAGGIGFYFHSNSYYWMDLNAGIIEIYHKDRKDVGGIDSVADGYAYTGEDALGWVQKHDNSMKTDPLNPCPTCANNGSVACKECCGDNGYMYFAERLKK</sequence>
<dbReference type="Proteomes" id="UP000199337">
    <property type="component" value="Unassembled WGS sequence"/>
</dbReference>
<dbReference type="STRING" id="341036.SAMN05660649_04236"/>